<evidence type="ECO:0008006" key="3">
    <source>
        <dbReference type="Google" id="ProtNLM"/>
    </source>
</evidence>
<name>A0A2V4BLV6_9FLAO</name>
<reference evidence="1 2" key="1">
    <citation type="submission" date="2018-05" db="EMBL/GenBank/DDBJ databases">
        <title>Flavobacterium sp. strain IMCC34759, incomplete genome.</title>
        <authorList>
            <person name="Joung Y."/>
            <person name="Cho J."/>
        </authorList>
    </citation>
    <scope>NUCLEOTIDE SEQUENCE [LARGE SCALE GENOMIC DNA]</scope>
    <source>
        <strain evidence="1 2">IMCC34759</strain>
    </source>
</reference>
<dbReference type="RefSeq" id="WP_110308708.1">
    <property type="nucleotide sequence ID" value="NZ_QJHK01000036.1"/>
</dbReference>
<gene>
    <name evidence="1" type="ORF">DMB65_21665</name>
</gene>
<comment type="caution">
    <text evidence="1">The sequence shown here is derived from an EMBL/GenBank/DDBJ whole genome shotgun (WGS) entry which is preliminary data.</text>
</comment>
<accession>A0A2V4BLV6</accession>
<dbReference type="OrthoDB" id="9801997at2"/>
<dbReference type="PANTHER" id="PTHR34846:SF10">
    <property type="entry name" value="CYTOPLASMIC PROTEIN"/>
    <property type="match status" value="1"/>
</dbReference>
<proteinExistence type="predicted"/>
<dbReference type="SUPFAM" id="SSF69118">
    <property type="entry name" value="AhpD-like"/>
    <property type="match status" value="1"/>
</dbReference>
<dbReference type="Proteomes" id="UP000247903">
    <property type="component" value="Unassembled WGS sequence"/>
</dbReference>
<dbReference type="EMBL" id="QJHK01000036">
    <property type="protein sequence ID" value="PXY38690.1"/>
    <property type="molecule type" value="Genomic_DNA"/>
</dbReference>
<evidence type="ECO:0000313" key="1">
    <source>
        <dbReference type="EMBL" id="PXY38690.1"/>
    </source>
</evidence>
<dbReference type="PANTHER" id="PTHR34846">
    <property type="entry name" value="4-CARBOXYMUCONOLACTONE DECARBOXYLASE FAMILY PROTEIN (AFU_ORTHOLOGUE AFUA_6G11590)"/>
    <property type="match status" value="1"/>
</dbReference>
<dbReference type="Gene3D" id="1.20.1290.10">
    <property type="entry name" value="AhpD-like"/>
    <property type="match status" value="1"/>
</dbReference>
<protein>
    <recommendedName>
        <fullName evidence="3">Carboxymuconolactone decarboxylase-like domain-containing protein</fullName>
    </recommendedName>
</protein>
<organism evidence="1 2">
    <name type="scientific">Flavobacterium cheongpyeongense</name>
    <dbReference type="NCBI Taxonomy" id="2212651"/>
    <lineage>
        <taxon>Bacteria</taxon>
        <taxon>Pseudomonadati</taxon>
        <taxon>Bacteroidota</taxon>
        <taxon>Flavobacteriia</taxon>
        <taxon>Flavobacteriales</taxon>
        <taxon>Flavobacteriaceae</taxon>
        <taxon>Flavobacterium</taxon>
    </lineage>
</organism>
<evidence type="ECO:0000313" key="2">
    <source>
        <dbReference type="Proteomes" id="UP000247903"/>
    </source>
</evidence>
<dbReference type="InterPro" id="IPR029032">
    <property type="entry name" value="AhpD-like"/>
</dbReference>
<sequence>MKPRIVIPTVATEAHQALMNLKSYISKTSLTPTHKEFIKIRDSQINGYVFFINMHITDTIKYGEPNSVFILHVYGGKPNIYKKEEKTILALTEEVTLISNHVSEETYQNAARLFDEKYLAEIILAIITINSWNRFAITTGLGLSNS</sequence>
<dbReference type="AlphaFoldDB" id="A0A2V4BLV6"/>
<keyword evidence="2" id="KW-1185">Reference proteome</keyword>